<comment type="caution">
    <text evidence="7">The sequence shown here is derived from an EMBL/GenBank/DDBJ whole genome shotgun (WGS) entry which is preliminary data.</text>
</comment>
<evidence type="ECO:0000256" key="1">
    <source>
        <dbReference type="ARBA" id="ARBA00003408"/>
    </source>
</evidence>
<comment type="similarity">
    <text evidence="2">Belongs to the multi antimicrobial extrusion (MATE) (TC 2.A.66.1) family.</text>
</comment>
<keyword evidence="4" id="KW-0813">Transport</keyword>
<evidence type="ECO:0000256" key="2">
    <source>
        <dbReference type="ARBA" id="ARBA00010199"/>
    </source>
</evidence>
<evidence type="ECO:0000313" key="7">
    <source>
        <dbReference type="EMBL" id="HIR55061.1"/>
    </source>
</evidence>
<feature type="transmembrane region" description="Helical" evidence="6">
    <location>
        <begin position="206"/>
        <end position="227"/>
    </location>
</feature>
<keyword evidence="6" id="KW-0812">Transmembrane</keyword>
<reference evidence="7" key="1">
    <citation type="submission" date="2020-10" db="EMBL/GenBank/DDBJ databases">
        <authorList>
            <person name="Gilroy R."/>
        </authorList>
    </citation>
    <scope>NUCLEOTIDE SEQUENCE</scope>
    <source>
        <strain evidence="7">ChiGjej3B3-7149</strain>
    </source>
</reference>
<feature type="transmembrane region" description="Helical" evidence="6">
    <location>
        <begin position="138"/>
        <end position="157"/>
    </location>
</feature>
<feature type="transmembrane region" description="Helical" evidence="6">
    <location>
        <begin position="177"/>
        <end position="199"/>
    </location>
</feature>
<dbReference type="GO" id="GO:0005886">
    <property type="term" value="C:plasma membrane"/>
    <property type="evidence" value="ECO:0007669"/>
    <property type="project" value="TreeGrafter"/>
</dbReference>
<gene>
    <name evidence="7" type="ORF">IAD36_05645</name>
</gene>
<dbReference type="Pfam" id="PF01554">
    <property type="entry name" value="MatE"/>
    <property type="match status" value="1"/>
</dbReference>
<feature type="transmembrane region" description="Helical" evidence="6">
    <location>
        <begin position="12"/>
        <end position="34"/>
    </location>
</feature>
<dbReference type="PANTHER" id="PTHR43298">
    <property type="entry name" value="MULTIDRUG RESISTANCE PROTEIN NORM-RELATED"/>
    <property type="match status" value="1"/>
</dbReference>
<dbReference type="PANTHER" id="PTHR43298:SF2">
    <property type="entry name" value="FMN_FAD EXPORTER YEEO-RELATED"/>
    <property type="match status" value="1"/>
</dbReference>
<dbReference type="InterPro" id="IPR050222">
    <property type="entry name" value="MATE_MdtK"/>
</dbReference>
<dbReference type="GO" id="GO:0042910">
    <property type="term" value="F:xenobiotic transmembrane transporter activity"/>
    <property type="evidence" value="ECO:0007669"/>
    <property type="project" value="InterPro"/>
</dbReference>
<proteinExistence type="inferred from homology"/>
<feature type="transmembrane region" description="Helical" evidence="6">
    <location>
        <begin position="54"/>
        <end position="75"/>
    </location>
</feature>
<protein>
    <recommendedName>
        <fullName evidence="3">Probable multidrug resistance protein NorM</fullName>
    </recommendedName>
    <alternativeName>
        <fullName evidence="5">Multidrug-efflux transporter</fullName>
    </alternativeName>
</protein>
<sequence length="272" mass="29717">MGLFMRPILGLLGAGVATCISNCVACAYFIVVVLRSGKGAVVTFSPRVGLAERSSISAVFAVGVPSAVTSFLFDLNYVILDRLMTSYNDLALAAIGIVLKVERFPLNVGVGICQGMMPLVGYNYSAGNRKRLRDTMRLSLGLGLVIAAVSILLYELFATPLIRLFLDDAETVRLASSFLRARVLATPLMFMSFFTVYLFQAFGKGNISLLLGTVRWLGFNIPMLYLLNHLVGMYGLVWSQVTADSLNVIVSIIVYLRFRPPLLRRDAAKAEP</sequence>
<evidence type="ECO:0000256" key="4">
    <source>
        <dbReference type="ARBA" id="ARBA00022448"/>
    </source>
</evidence>
<comment type="function">
    <text evidence="1">Multidrug efflux pump.</text>
</comment>
<dbReference type="AlphaFoldDB" id="A0A9D1DLJ0"/>
<dbReference type="EMBL" id="DVHH01000139">
    <property type="protein sequence ID" value="HIR55061.1"/>
    <property type="molecule type" value="Genomic_DNA"/>
</dbReference>
<organism evidence="7 8">
    <name type="scientific">Candidatus Scatomorpha intestinigallinarum</name>
    <dbReference type="NCBI Taxonomy" id="2840923"/>
    <lineage>
        <taxon>Bacteria</taxon>
        <taxon>Bacillati</taxon>
        <taxon>Bacillota</taxon>
        <taxon>Clostridia</taxon>
        <taxon>Eubacteriales</taxon>
        <taxon>Candidatus Scatomorpha</taxon>
    </lineage>
</organism>
<reference evidence="7" key="2">
    <citation type="journal article" date="2021" name="PeerJ">
        <title>Extensive microbial diversity within the chicken gut microbiome revealed by metagenomics and culture.</title>
        <authorList>
            <person name="Gilroy R."/>
            <person name="Ravi A."/>
            <person name="Getino M."/>
            <person name="Pursley I."/>
            <person name="Horton D.L."/>
            <person name="Alikhan N.F."/>
            <person name="Baker D."/>
            <person name="Gharbi K."/>
            <person name="Hall N."/>
            <person name="Watson M."/>
            <person name="Adriaenssens E.M."/>
            <person name="Foster-Nyarko E."/>
            <person name="Jarju S."/>
            <person name="Secka A."/>
            <person name="Antonio M."/>
            <person name="Oren A."/>
            <person name="Chaudhuri R.R."/>
            <person name="La Ragione R."/>
            <person name="Hildebrand F."/>
            <person name="Pallen M.J."/>
        </authorList>
    </citation>
    <scope>NUCLEOTIDE SEQUENCE</scope>
    <source>
        <strain evidence="7">ChiGjej3B3-7149</strain>
    </source>
</reference>
<keyword evidence="6" id="KW-0472">Membrane</keyword>
<evidence type="ECO:0000256" key="6">
    <source>
        <dbReference type="SAM" id="Phobius"/>
    </source>
</evidence>
<evidence type="ECO:0000256" key="5">
    <source>
        <dbReference type="ARBA" id="ARBA00031636"/>
    </source>
</evidence>
<evidence type="ECO:0000256" key="3">
    <source>
        <dbReference type="ARBA" id="ARBA00020268"/>
    </source>
</evidence>
<accession>A0A9D1DLJ0</accession>
<name>A0A9D1DLJ0_9FIRM</name>
<dbReference type="Proteomes" id="UP000824238">
    <property type="component" value="Unassembled WGS sequence"/>
</dbReference>
<dbReference type="InterPro" id="IPR002528">
    <property type="entry name" value="MATE_fam"/>
</dbReference>
<keyword evidence="6" id="KW-1133">Transmembrane helix</keyword>
<dbReference type="GO" id="GO:0015297">
    <property type="term" value="F:antiporter activity"/>
    <property type="evidence" value="ECO:0007669"/>
    <property type="project" value="InterPro"/>
</dbReference>
<evidence type="ECO:0000313" key="8">
    <source>
        <dbReference type="Proteomes" id="UP000824238"/>
    </source>
</evidence>